<name>A0ABW0TWZ0_9BACL</name>
<keyword evidence="3" id="KW-1185">Reference proteome</keyword>
<dbReference type="GO" id="GO:0004519">
    <property type="term" value="F:endonuclease activity"/>
    <property type="evidence" value="ECO:0007669"/>
    <property type="project" value="UniProtKB-KW"/>
</dbReference>
<keyword evidence="2" id="KW-0540">Nuclease</keyword>
<protein>
    <submittedName>
        <fullName evidence="2">HNH endonuclease</fullName>
    </submittedName>
</protein>
<evidence type="ECO:0000259" key="1">
    <source>
        <dbReference type="Pfam" id="PF01844"/>
    </source>
</evidence>
<comment type="caution">
    <text evidence="2">The sequence shown here is derived from an EMBL/GenBank/DDBJ whole genome shotgun (WGS) entry which is preliminary data.</text>
</comment>
<keyword evidence="2" id="KW-0255">Endonuclease</keyword>
<proteinExistence type="predicted"/>
<dbReference type="Proteomes" id="UP001596071">
    <property type="component" value="Unassembled WGS sequence"/>
</dbReference>
<dbReference type="InterPro" id="IPR002711">
    <property type="entry name" value="HNH"/>
</dbReference>
<dbReference type="RefSeq" id="WP_381444125.1">
    <property type="nucleotide sequence ID" value="NZ_JBHSNP010000011.1"/>
</dbReference>
<feature type="domain" description="HNH" evidence="1">
    <location>
        <begin position="10"/>
        <end position="42"/>
    </location>
</feature>
<accession>A0ABW0TWZ0</accession>
<dbReference type="Pfam" id="PF01844">
    <property type="entry name" value="HNH"/>
    <property type="match status" value="1"/>
</dbReference>
<organism evidence="2 3">
    <name type="scientific">Sporosarcina koreensis</name>
    <dbReference type="NCBI Taxonomy" id="334735"/>
    <lineage>
        <taxon>Bacteria</taxon>
        <taxon>Bacillati</taxon>
        <taxon>Bacillota</taxon>
        <taxon>Bacilli</taxon>
        <taxon>Bacillales</taxon>
        <taxon>Caryophanaceae</taxon>
        <taxon>Sporosarcina</taxon>
    </lineage>
</organism>
<keyword evidence="2" id="KW-0378">Hydrolase</keyword>
<evidence type="ECO:0000313" key="3">
    <source>
        <dbReference type="Proteomes" id="UP001596071"/>
    </source>
</evidence>
<evidence type="ECO:0000313" key="2">
    <source>
        <dbReference type="EMBL" id="MFC5603530.1"/>
    </source>
</evidence>
<gene>
    <name evidence="2" type="ORF">ACFPTP_09870</name>
</gene>
<dbReference type="EMBL" id="JBHSNP010000011">
    <property type="protein sequence ID" value="MFC5603530.1"/>
    <property type="molecule type" value="Genomic_DNA"/>
</dbReference>
<sequence>MPGCYSQSRDIAAHHIYPKKKYPEIQFDTANGITLCKPCHEETYGREEQFVTMLVRVVQTMDD</sequence>
<reference evidence="3" key="1">
    <citation type="journal article" date="2019" name="Int. J. Syst. Evol. Microbiol.">
        <title>The Global Catalogue of Microorganisms (GCM) 10K type strain sequencing project: providing services to taxonomists for standard genome sequencing and annotation.</title>
        <authorList>
            <consortium name="The Broad Institute Genomics Platform"/>
            <consortium name="The Broad Institute Genome Sequencing Center for Infectious Disease"/>
            <person name="Wu L."/>
            <person name="Ma J."/>
        </authorList>
    </citation>
    <scope>NUCLEOTIDE SEQUENCE [LARGE SCALE GENOMIC DNA]</scope>
    <source>
        <strain evidence="3">KACC 11299</strain>
    </source>
</reference>